<keyword evidence="3" id="KW-1003">Cell membrane</keyword>
<evidence type="ECO:0000256" key="8">
    <source>
        <dbReference type="ARBA" id="ARBA00023136"/>
    </source>
</evidence>
<keyword evidence="12" id="KW-1185">Reference proteome</keyword>
<keyword evidence="5" id="KW-0598">Phosphotransferase system</keyword>
<evidence type="ECO:0000256" key="5">
    <source>
        <dbReference type="ARBA" id="ARBA00022683"/>
    </source>
</evidence>
<feature type="transmembrane region" description="Helical" evidence="9">
    <location>
        <begin position="20"/>
        <end position="41"/>
    </location>
</feature>
<dbReference type="InterPro" id="IPR050864">
    <property type="entry name" value="Bacterial_PTS_Sugar_Transport"/>
</dbReference>
<evidence type="ECO:0000256" key="2">
    <source>
        <dbReference type="ARBA" id="ARBA00022448"/>
    </source>
</evidence>
<dbReference type="InterPro" id="IPR003352">
    <property type="entry name" value="PTS_EIIC"/>
</dbReference>
<feature type="transmembrane region" description="Helical" evidence="9">
    <location>
        <begin position="53"/>
        <end position="75"/>
    </location>
</feature>
<evidence type="ECO:0000256" key="3">
    <source>
        <dbReference type="ARBA" id="ARBA00022475"/>
    </source>
</evidence>
<dbReference type="Proteomes" id="UP001501577">
    <property type="component" value="Unassembled WGS sequence"/>
</dbReference>
<evidence type="ECO:0000256" key="9">
    <source>
        <dbReference type="SAM" id="Phobius"/>
    </source>
</evidence>
<dbReference type="Pfam" id="PF02378">
    <property type="entry name" value="PTS_EIIC"/>
    <property type="match status" value="1"/>
</dbReference>
<keyword evidence="4" id="KW-0762">Sugar transport</keyword>
<feature type="domain" description="PTS EIIC type-2" evidence="10">
    <location>
        <begin position="8"/>
        <end position="337"/>
    </location>
</feature>
<dbReference type="RefSeq" id="WP_068709760.1">
    <property type="nucleotide sequence ID" value="NZ_BAAAXQ010000024.1"/>
</dbReference>
<evidence type="ECO:0000313" key="12">
    <source>
        <dbReference type="Proteomes" id="UP001501577"/>
    </source>
</evidence>
<evidence type="ECO:0000256" key="1">
    <source>
        <dbReference type="ARBA" id="ARBA00004429"/>
    </source>
</evidence>
<dbReference type="EMBL" id="BAAAXQ010000024">
    <property type="protein sequence ID" value="GAA3014315.1"/>
    <property type="molecule type" value="Genomic_DNA"/>
</dbReference>
<accession>A0ABN3Y2V4</accession>
<feature type="transmembrane region" description="Helical" evidence="9">
    <location>
        <begin position="271"/>
        <end position="289"/>
    </location>
</feature>
<dbReference type="PROSITE" id="PS51104">
    <property type="entry name" value="PTS_EIIC_TYPE_2"/>
    <property type="match status" value="1"/>
</dbReference>
<gene>
    <name evidence="11" type="ORF">GCM10019998_07980</name>
</gene>
<comment type="caution">
    <text evidence="11">The sequence shown here is derived from an EMBL/GenBank/DDBJ whole genome shotgun (WGS) entry which is preliminary data.</text>
</comment>
<feature type="transmembrane region" description="Helical" evidence="9">
    <location>
        <begin position="124"/>
        <end position="149"/>
    </location>
</feature>
<feature type="transmembrane region" description="Helical" evidence="9">
    <location>
        <begin position="212"/>
        <end position="231"/>
    </location>
</feature>
<organism evidence="11 12">
    <name type="scientific">Tetragenococcus solitarius</name>
    <dbReference type="NCBI Taxonomy" id="71453"/>
    <lineage>
        <taxon>Bacteria</taxon>
        <taxon>Bacillati</taxon>
        <taxon>Bacillota</taxon>
        <taxon>Bacilli</taxon>
        <taxon>Lactobacillales</taxon>
        <taxon>Enterococcaceae</taxon>
        <taxon>Tetragenococcus</taxon>
    </lineage>
</organism>
<keyword evidence="7 9" id="KW-1133">Transmembrane helix</keyword>
<reference evidence="11 12" key="1">
    <citation type="journal article" date="2019" name="Int. J. Syst. Evol. Microbiol.">
        <title>The Global Catalogue of Microorganisms (GCM) 10K type strain sequencing project: providing services to taxonomists for standard genome sequencing and annotation.</title>
        <authorList>
            <consortium name="The Broad Institute Genomics Platform"/>
            <consortium name="The Broad Institute Genome Sequencing Center for Infectious Disease"/>
            <person name="Wu L."/>
            <person name="Ma J."/>
        </authorList>
    </citation>
    <scope>NUCLEOTIDE SEQUENCE [LARGE SCALE GENOMIC DNA]</scope>
    <source>
        <strain evidence="11 12">JCM 8736</strain>
    </source>
</reference>
<evidence type="ECO:0000313" key="11">
    <source>
        <dbReference type="EMBL" id="GAA3014315.1"/>
    </source>
</evidence>
<feature type="transmembrane region" description="Helical" evidence="9">
    <location>
        <begin position="95"/>
        <end position="112"/>
    </location>
</feature>
<evidence type="ECO:0000256" key="6">
    <source>
        <dbReference type="ARBA" id="ARBA00022692"/>
    </source>
</evidence>
<keyword evidence="6 9" id="KW-0812">Transmembrane</keyword>
<dbReference type="PANTHER" id="PTHR30505">
    <property type="entry name" value="FRUCTOSE-LIKE PERMEASE"/>
    <property type="match status" value="1"/>
</dbReference>
<protein>
    <recommendedName>
        <fullName evidence="10">PTS EIIC type-2 domain-containing protein</fullName>
    </recommendedName>
</protein>
<dbReference type="NCBIfam" id="TIGR01427">
    <property type="entry name" value="PTS_IIC_fructo"/>
    <property type="match status" value="1"/>
</dbReference>
<proteinExistence type="predicted"/>
<evidence type="ECO:0000259" key="10">
    <source>
        <dbReference type="PROSITE" id="PS51104"/>
    </source>
</evidence>
<keyword evidence="2" id="KW-0813">Transport</keyword>
<dbReference type="InterPro" id="IPR006327">
    <property type="entry name" value="PTS_IIC_fruc"/>
</dbReference>
<sequence>MKNILSDMKQALLTGVSFMLPFVTGGGILIALGFAVGGIYVGDNEGTFAYEMFEWGQTAFGLMFPVLAGYIAFSFADKPAIAPGFVAGMIANNQGSGFIGAMIGGVLAGYLVREMKKIQLPKQLRSLITTLIIPLLSIFIIGALMTYVIGEPVSWLNTTMNENLSSMTGGSLILLGLIQGAMLAFDMGGPLNKAAYAFAIAASASNNWDPMAANFIASMAPPMGIAIAMFFGKNKFTKVERDGIGNCIIGGCAMITEFAIPFAVKDPLRTIPALILGSSIGAALSYAASLTLQAPHGGLFVIFLCNKPFIFIAILLISSLITAGALLLLKRPIVENG</sequence>
<name>A0ABN3Y2V4_9ENTE</name>
<evidence type="ECO:0000256" key="7">
    <source>
        <dbReference type="ARBA" id="ARBA00022989"/>
    </source>
</evidence>
<dbReference type="InterPro" id="IPR013014">
    <property type="entry name" value="PTS_EIIC_2"/>
</dbReference>
<evidence type="ECO:0000256" key="4">
    <source>
        <dbReference type="ARBA" id="ARBA00022597"/>
    </source>
</evidence>
<feature type="transmembrane region" description="Helical" evidence="9">
    <location>
        <begin position="309"/>
        <end position="329"/>
    </location>
</feature>
<feature type="transmembrane region" description="Helical" evidence="9">
    <location>
        <begin position="169"/>
        <end position="191"/>
    </location>
</feature>
<comment type="subcellular location">
    <subcellularLocation>
        <location evidence="1">Cell inner membrane</location>
        <topology evidence="1">Multi-pass membrane protein</topology>
    </subcellularLocation>
</comment>
<feature type="transmembrane region" description="Helical" evidence="9">
    <location>
        <begin position="243"/>
        <end position="264"/>
    </location>
</feature>
<dbReference type="PANTHER" id="PTHR30505:SF0">
    <property type="entry name" value="FRUCTOSE-LIKE PTS SYSTEM EIIBC COMPONENT-RELATED"/>
    <property type="match status" value="1"/>
</dbReference>
<keyword evidence="8 9" id="KW-0472">Membrane</keyword>